<proteinExistence type="predicted"/>
<comment type="caution">
    <text evidence="1">The sequence shown here is derived from an EMBL/GenBank/DDBJ whole genome shotgun (WGS) entry which is preliminary data.</text>
</comment>
<dbReference type="Proteomes" id="UP000536442">
    <property type="component" value="Unassembled WGS sequence"/>
</dbReference>
<evidence type="ECO:0000313" key="2">
    <source>
        <dbReference type="Proteomes" id="UP000536442"/>
    </source>
</evidence>
<name>A0A851HUK5_9GAMM</name>
<organism evidence="1 2">
    <name type="scientific">Marinobacter adhaerens</name>
    <dbReference type="NCBI Taxonomy" id="1033846"/>
    <lineage>
        <taxon>Bacteria</taxon>
        <taxon>Pseudomonadati</taxon>
        <taxon>Pseudomonadota</taxon>
        <taxon>Gammaproteobacteria</taxon>
        <taxon>Pseudomonadales</taxon>
        <taxon>Marinobacteraceae</taxon>
        <taxon>Marinobacter</taxon>
    </lineage>
</organism>
<keyword evidence="2" id="KW-1185">Reference proteome</keyword>
<dbReference type="InterPro" id="IPR038084">
    <property type="entry name" value="PduO/GlcC-like_sf"/>
</dbReference>
<dbReference type="Pfam" id="PF03928">
    <property type="entry name" value="HbpS-like"/>
    <property type="match status" value="1"/>
</dbReference>
<protein>
    <submittedName>
        <fullName evidence="1">Heme-binding protein</fullName>
    </submittedName>
</protein>
<dbReference type="InterPro" id="IPR005624">
    <property type="entry name" value="PduO/GlcC-like"/>
</dbReference>
<sequence length="152" mass="16003">MSESRQHEFLQTTSRLTETAVLTMLQAAVGKAEDLGIRATIAVTDSSGRLLGYLKMTDSFLVSSELARKKAITAAGMATETVELEGLLASAPDRVLNGLTSTEDFTVVGGGVPLFRDQMLVGGIGVSGGSEDQDVECARVAAQAIQLLRNTK</sequence>
<reference evidence="1 2" key="1">
    <citation type="submission" date="2020-03" db="EMBL/GenBank/DDBJ databases">
        <title>Metagenomic, metatranscriptomic, and metabolomic analyses revealed the key microbes and metabolic features during the fermentation of ganjang, Korean traditional soy sauce.</title>
        <authorList>
            <person name="Chun B.H."/>
            <person name="Jeon C.O."/>
        </authorList>
    </citation>
    <scope>NUCLEOTIDE SEQUENCE [LARGE SCALE GENOMIC DNA]</scope>
    <source>
        <strain evidence="1 2">KG14</strain>
    </source>
</reference>
<dbReference type="AlphaFoldDB" id="A0A851HUK5"/>
<dbReference type="Gene3D" id="3.30.450.150">
    <property type="entry name" value="Haem-degrading domain"/>
    <property type="match status" value="1"/>
</dbReference>
<dbReference type="SUPFAM" id="SSF143744">
    <property type="entry name" value="GlcG-like"/>
    <property type="match status" value="1"/>
</dbReference>
<dbReference type="PANTHER" id="PTHR34309:SF1">
    <property type="entry name" value="PROTEIN GLCG"/>
    <property type="match status" value="1"/>
</dbReference>
<gene>
    <name evidence="1" type="ORF">HLV39_05475</name>
</gene>
<dbReference type="EMBL" id="JABEVQ010000003">
    <property type="protein sequence ID" value="NWN90942.1"/>
    <property type="molecule type" value="Genomic_DNA"/>
</dbReference>
<dbReference type="PANTHER" id="PTHR34309">
    <property type="entry name" value="SLR1406 PROTEIN"/>
    <property type="match status" value="1"/>
</dbReference>
<accession>A0A851HUK5</accession>
<dbReference type="InterPro" id="IPR052517">
    <property type="entry name" value="GlcG_carb_metab_protein"/>
</dbReference>
<evidence type="ECO:0000313" key="1">
    <source>
        <dbReference type="EMBL" id="NWN90942.1"/>
    </source>
</evidence>